<dbReference type="AlphaFoldDB" id="A0AAD7BC89"/>
<organism evidence="1 2">
    <name type="scientific">Roridomyces roridus</name>
    <dbReference type="NCBI Taxonomy" id="1738132"/>
    <lineage>
        <taxon>Eukaryota</taxon>
        <taxon>Fungi</taxon>
        <taxon>Dikarya</taxon>
        <taxon>Basidiomycota</taxon>
        <taxon>Agaricomycotina</taxon>
        <taxon>Agaricomycetes</taxon>
        <taxon>Agaricomycetidae</taxon>
        <taxon>Agaricales</taxon>
        <taxon>Marasmiineae</taxon>
        <taxon>Mycenaceae</taxon>
        <taxon>Roridomyces</taxon>
    </lineage>
</organism>
<reference evidence="1" key="1">
    <citation type="submission" date="2023-03" db="EMBL/GenBank/DDBJ databases">
        <title>Massive genome expansion in bonnet fungi (Mycena s.s.) driven by repeated elements and novel gene families across ecological guilds.</title>
        <authorList>
            <consortium name="Lawrence Berkeley National Laboratory"/>
            <person name="Harder C.B."/>
            <person name="Miyauchi S."/>
            <person name="Viragh M."/>
            <person name="Kuo A."/>
            <person name="Thoen E."/>
            <person name="Andreopoulos B."/>
            <person name="Lu D."/>
            <person name="Skrede I."/>
            <person name="Drula E."/>
            <person name="Henrissat B."/>
            <person name="Morin E."/>
            <person name="Kohler A."/>
            <person name="Barry K."/>
            <person name="LaButti K."/>
            <person name="Morin E."/>
            <person name="Salamov A."/>
            <person name="Lipzen A."/>
            <person name="Mereny Z."/>
            <person name="Hegedus B."/>
            <person name="Baldrian P."/>
            <person name="Stursova M."/>
            <person name="Weitz H."/>
            <person name="Taylor A."/>
            <person name="Grigoriev I.V."/>
            <person name="Nagy L.G."/>
            <person name="Martin F."/>
            <person name="Kauserud H."/>
        </authorList>
    </citation>
    <scope>NUCLEOTIDE SEQUENCE</scope>
    <source>
        <strain evidence="1">9284</strain>
    </source>
</reference>
<protein>
    <submittedName>
        <fullName evidence="1">Uncharacterized protein</fullName>
    </submittedName>
</protein>
<proteinExistence type="predicted"/>
<keyword evidence="2" id="KW-1185">Reference proteome</keyword>
<sequence length="365" mass="39754">MALSPPDNHPHISFTRLIHVVQLWANKIVQAGNEDLEQDLLCLVSQQLTTELHTILDEQHHVLWAIQCRVLLSLHYLDQARLVEGSHWCAAATSLALTARLNLLGTSPRPQSSSLQFALEGSVPNCFNIHPAHFQEMVNAFWSVALLNNYWVAASGTHSFPHNVPVNTPYPDTQPGHSANGNTSAHALLVDGSLWLKRTITLVECQGQSDMDLWNFGHQLAHFAIFVETHINGAGTGVFHQDHHQGRDAETEMLVLTQGMVTAAMIRLHIFGSFHLAPQSHQKCFAAAQFLLYLIETTGIAAWPQGADPVLGPLLACVADAYATSSDPTALSLGQHAITCLKHLAPKSPLAGHCVTHAPGSQTTL</sequence>
<accession>A0AAD7BC89</accession>
<evidence type="ECO:0000313" key="2">
    <source>
        <dbReference type="Proteomes" id="UP001221142"/>
    </source>
</evidence>
<gene>
    <name evidence="1" type="ORF">FB45DRAFT_1105831</name>
</gene>
<dbReference type="Proteomes" id="UP001221142">
    <property type="component" value="Unassembled WGS sequence"/>
</dbReference>
<dbReference type="EMBL" id="JARKIF010000022">
    <property type="protein sequence ID" value="KAJ7616590.1"/>
    <property type="molecule type" value="Genomic_DNA"/>
</dbReference>
<name>A0AAD7BC89_9AGAR</name>
<comment type="caution">
    <text evidence="1">The sequence shown here is derived from an EMBL/GenBank/DDBJ whole genome shotgun (WGS) entry which is preliminary data.</text>
</comment>
<evidence type="ECO:0000313" key="1">
    <source>
        <dbReference type="EMBL" id="KAJ7616590.1"/>
    </source>
</evidence>